<dbReference type="AlphaFoldDB" id="A0A1G9YUA3"/>
<feature type="transmembrane region" description="Helical" evidence="8">
    <location>
        <begin position="201"/>
        <end position="222"/>
    </location>
</feature>
<feature type="transmembrane region" description="Helical" evidence="8">
    <location>
        <begin position="31"/>
        <end position="52"/>
    </location>
</feature>
<dbReference type="PANTHER" id="PTHR30269">
    <property type="entry name" value="TRANSMEMBRANE PROTEIN YFCA"/>
    <property type="match status" value="1"/>
</dbReference>
<dbReference type="EMBL" id="FNHU01000014">
    <property type="protein sequence ID" value="SDN12759.1"/>
    <property type="molecule type" value="Genomic_DNA"/>
</dbReference>
<keyword evidence="3" id="KW-0813">Transport</keyword>
<dbReference type="RefSeq" id="WP_092612097.1">
    <property type="nucleotide sequence ID" value="NZ_FNHU01000014.1"/>
</dbReference>
<evidence type="ECO:0000256" key="2">
    <source>
        <dbReference type="ARBA" id="ARBA00009142"/>
    </source>
</evidence>
<comment type="similarity">
    <text evidence="2 8">Belongs to the 4-toluene sulfonate uptake permease (TSUP) (TC 2.A.102) family.</text>
</comment>
<name>A0A1G9YUA3_9ACTO</name>
<evidence type="ECO:0000256" key="6">
    <source>
        <dbReference type="ARBA" id="ARBA00022989"/>
    </source>
</evidence>
<dbReference type="GO" id="GO:0005886">
    <property type="term" value="C:plasma membrane"/>
    <property type="evidence" value="ECO:0007669"/>
    <property type="project" value="UniProtKB-SubCell"/>
</dbReference>
<feature type="transmembrane region" description="Helical" evidence="8">
    <location>
        <begin position="229"/>
        <end position="249"/>
    </location>
</feature>
<reference evidence="9 10" key="1">
    <citation type="submission" date="2016-10" db="EMBL/GenBank/DDBJ databases">
        <authorList>
            <person name="de Groot N.N."/>
        </authorList>
    </citation>
    <scope>NUCLEOTIDE SEQUENCE [LARGE SCALE GENOMIC DNA]</scope>
    <source>
        <strain evidence="9 10">KPR-7B</strain>
    </source>
</reference>
<organism evidence="9 10">
    <name type="scientific">Actinomyces ruminicola</name>
    <dbReference type="NCBI Taxonomy" id="332524"/>
    <lineage>
        <taxon>Bacteria</taxon>
        <taxon>Bacillati</taxon>
        <taxon>Actinomycetota</taxon>
        <taxon>Actinomycetes</taxon>
        <taxon>Actinomycetales</taxon>
        <taxon>Actinomycetaceae</taxon>
        <taxon>Actinomyces</taxon>
    </lineage>
</organism>
<dbReference type="InterPro" id="IPR052017">
    <property type="entry name" value="TSUP"/>
</dbReference>
<feature type="transmembrane region" description="Helical" evidence="8">
    <location>
        <begin position="255"/>
        <end position="274"/>
    </location>
</feature>
<dbReference type="Pfam" id="PF01925">
    <property type="entry name" value="TauE"/>
    <property type="match status" value="1"/>
</dbReference>
<feature type="transmembrane region" description="Helical" evidence="8">
    <location>
        <begin position="131"/>
        <end position="150"/>
    </location>
</feature>
<accession>A0A1G9YUA3</accession>
<feature type="transmembrane region" description="Helical" evidence="8">
    <location>
        <begin position="103"/>
        <end position="125"/>
    </location>
</feature>
<feature type="transmembrane region" description="Helical" evidence="8">
    <location>
        <begin position="162"/>
        <end position="189"/>
    </location>
</feature>
<dbReference type="InterPro" id="IPR002781">
    <property type="entry name" value="TM_pro_TauE-like"/>
</dbReference>
<evidence type="ECO:0000256" key="5">
    <source>
        <dbReference type="ARBA" id="ARBA00022692"/>
    </source>
</evidence>
<dbReference type="PANTHER" id="PTHR30269:SF0">
    <property type="entry name" value="MEMBRANE TRANSPORTER PROTEIN YFCA-RELATED"/>
    <property type="match status" value="1"/>
</dbReference>
<evidence type="ECO:0000256" key="4">
    <source>
        <dbReference type="ARBA" id="ARBA00022475"/>
    </source>
</evidence>
<evidence type="ECO:0000256" key="7">
    <source>
        <dbReference type="ARBA" id="ARBA00023136"/>
    </source>
</evidence>
<keyword evidence="5 8" id="KW-0812">Transmembrane</keyword>
<evidence type="ECO:0000313" key="9">
    <source>
        <dbReference type="EMBL" id="SDN12759.1"/>
    </source>
</evidence>
<proteinExistence type="inferred from homology"/>
<dbReference type="Proteomes" id="UP000199671">
    <property type="component" value="Unassembled WGS sequence"/>
</dbReference>
<keyword evidence="4 8" id="KW-1003">Cell membrane</keyword>
<protein>
    <recommendedName>
        <fullName evidence="8">Probable membrane transporter protein</fullName>
    </recommendedName>
</protein>
<sequence length="276" mass="28435">MPHTAAARAAASGNSFGSATRPLVLAAMSPVITYALLFLAGVLAAIVGYLVGMASLVSYPAMVALGVPPVVANASNTVSLIPGGIGSLITSWDRLRQIRYYPLLPQVLIAVVGGLVGGTLLLVAPPGVFEAIVPWLVLLATVLVALSPWLRRGAANYRLAAPAFLTLMAAIMVYSGYFGAGAGVLFFALCTLGTPMNTHAAVVMKTPMLTLSNFSAAVLFIVQGRVDWGAAIAVGIGSFVGGYAAPLIQRLIPERVIHAAVVIGGLVLTVWLLLGF</sequence>
<keyword evidence="7 8" id="KW-0472">Membrane</keyword>
<evidence type="ECO:0000313" key="10">
    <source>
        <dbReference type="Proteomes" id="UP000199671"/>
    </source>
</evidence>
<gene>
    <name evidence="9" type="ORF">SAMN04487766_11446</name>
</gene>
<dbReference type="OrthoDB" id="3782574at2"/>
<evidence type="ECO:0000256" key="8">
    <source>
        <dbReference type="RuleBase" id="RU363041"/>
    </source>
</evidence>
<comment type="subcellular location">
    <subcellularLocation>
        <location evidence="1 8">Cell membrane</location>
        <topology evidence="1 8">Multi-pass membrane protein</topology>
    </subcellularLocation>
</comment>
<evidence type="ECO:0000256" key="1">
    <source>
        <dbReference type="ARBA" id="ARBA00004651"/>
    </source>
</evidence>
<keyword evidence="6 8" id="KW-1133">Transmembrane helix</keyword>
<evidence type="ECO:0000256" key="3">
    <source>
        <dbReference type="ARBA" id="ARBA00022448"/>
    </source>
</evidence>